<protein>
    <submittedName>
        <fullName evidence="4">Acetyl esterase/lipase</fullName>
    </submittedName>
</protein>
<organism evidence="4 5">
    <name type="scientific">Nocardioides marmoribigeumensis</name>
    <dbReference type="NCBI Taxonomy" id="433649"/>
    <lineage>
        <taxon>Bacteria</taxon>
        <taxon>Bacillati</taxon>
        <taxon>Actinomycetota</taxon>
        <taxon>Actinomycetes</taxon>
        <taxon>Propionibacteriales</taxon>
        <taxon>Nocardioidaceae</taxon>
        <taxon>Nocardioides</taxon>
    </lineage>
</organism>
<dbReference type="InterPro" id="IPR049492">
    <property type="entry name" value="BD-FAE-like_dom"/>
</dbReference>
<gene>
    <name evidence="4" type="ORF">J2S63_004173</name>
</gene>
<keyword evidence="5" id="KW-1185">Reference proteome</keyword>
<dbReference type="Pfam" id="PF20434">
    <property type="entry name" value="BD-FAE"/>
    <property type="match status" value="1"/>
</dbReference>
<reference evidence="4 5" key="1">
    <citation type="submission" date="2023-07" db="EMBL/GenBank/DDBJ databases">
        <title>Sequencing the genomes of 1000 actinobacteria strains.</title>
        <authorList>
            <person name="Klenk H.-P."/>
        </authorList>
    </citation>
    <scope>NUCLEOTIDE SEQUENCE [LARGE SCALE GENOMIC DNA]</scope>
    <source>
        <strain evidence="4 5">DSM 19426</strain>
    </source>
</reference>
<keyword evidence="1" id="KW-0378">Hydrolase</keyword>
<dbReference type="PANTHER" id="PTHR48081">
    <property type="entry name" value="AB HYDROLASE SUPERFAMILY PROTEIN C4A8.06C"/>
    <property type="match status" value="1"/>
</dbReference>
<dbReference type="EMBL" id="JAVDYG010000001">
    <property type="protein sequence ID" value="MDR7364620.1"/>
    <property type="molecule type" value="Genomic_DNA"/>
</dbReference>
<evidence type="ECO:0000256" key="1">
    <source>
        <dbReference type="ARBA" id="ARBA00022801"/>
    </source>
</evidence>
<dbReference type="InterPro" id="IPR050300">
    <property type="entry name" value="GDXG_lipolytic_enzyme"/>
</dbReference>
<dbReference type="Gene3D" id="3.40.50.1820">
    <property type="entry name" value="alpha/beta hydrolase"/>
    <property type="match status" value="1"/>
</dbReference>
<proteinExistence type="predicted"/>
<comment type="caution">
    <text evidence="4">The sequence shown here is derived from an EMBL/GenBank/DDBJ whole genome shotgun (WGS) entry which is preliminary data.</text>
</comment>
<feature type="compositionally biased region" description="Low complexity" evidence="2">
    <location>
        <begin position="408"/>
        <end position="425"/>
    </location>
</feature>
<evidence type="ECO:0000259" key="3">
    <source>
        <dbReference type="Pfam" id="PF20434"/>
    </source>
</evidence>
<name>A0ABU2C1U8_9ACTN</name>
<evidence type="ECO:0000313" key="5">
    <source>
        <dbReference type="Proteomes" id="UP001183648"/>
    </source>
</evidence>
<dbReference type="Proteomes" id="UP001183648">
    <property type="component" value="Unassembled WGS sequence"/>
</dbReference>
<evidence type="ECO:0000313" key="4">
    <source>
        <dbReference type="EMBL" id="MDR7364620.1"/>
    </source>
</evidence>
<evidence type="ECO:0000256" key="2">
    <source>
        <dbReference type="SAM" id="MobiDB-lite"/>
    </source>
</evidence>
<dbReference type="RefSeq" id="WP_310306442.1">
    <property type="nucleotide sequence ID" value="NZ_BAAAPS010000006.1"/>
</dbReference>
<dbReference type="SUPFAM" id="SSF53474">
    <property type="entry name" value="alpha/beta-Hydrolases"/>
    <property type="match status" value="1"/>
</dbReference>
<accession>A0ABU2C1U8</accession>
<feature type="region of interest" description="Disordered" evidence="2">
    <location>
        <begin position="402"/>
        <end position="425"/>
    </location>
</feature>
<dbReference type="PANTHER" id="PTHR48081:SF33">
    <property type="entry name" value="KYNURENINE FORMAMIDASE"/>
    <property type="match status" value="1"/>
</dbReference>
<sequence>MSYLRRQLVTSALVANAIRPVPGTAFSVPAMFGGWLVSELAPHFIAGTAVDTALEVTRRGKDPRHAVLGLANMAVLGYLMRQGGLSGQQFNSTLRDALGEGYRADLLADVDDLDWKTPLTQLVWPFRPAKQSLAAIEVHKNVPYAAEHGRRGLLDVYKPKGDVSGAPVLLQVHGGGWTIGNKDQQGLPLMRHLAAHGWVCVAINYRLSPRDRFPAHLVDVKRAIAWIRQHVEEYGGDPGFVAITGGSAGGHLTALAALTPNDPEYQPGFEDADTTLQAAVPFYGVYDMAGETGLRSVEVMRDRFLAPWVFRTSPDDDALRRASPITRVNEDAPPFYVIHGTNDVLADVRVTREFVERLREVSKQPVAYTELSLTQHAFDVFPSLRSQHSVRGVDRFLRAAHARHRDATAPARRTPTPTVDADSPL</sequence>
<dbReference type="InterPro" id="IPR029058">
    <property type="entry name" value="AB_hydrolase_fold"/>
</dbReference>
<feature type="domain" description="BD-FAE-like" evidence="3">
    <location>
        <begin position="154"/>
        <end position="358"/>
    </location>
</feature>